<proteinExistence type="predicted"/>
<accession>A0ACC2P015</accession>
<dbReference type="EMBL" id="CM056742">
    <property type="protein sequence ID" value="KAJ8676453.1"/>
    <property type="molecule type" value="Genomic_DNA"/>
</dbReference>
<protein>
    <submittedName>
        <fullName evidence="1">Uncharacterized protein</fullName>
    </submittedName>
</protein>
<sequence length="281" mass="31645">MVAGKSEEETLPGHHHQSGDSEQIKSNLNISPPLSYGEIEKSKEDDPMDLATKNCELDESDDIRNSLNTTYSCSKPDSDDCLSGDSVKIDEADVSSESKNNDAADEHWFSGNNITYRNRQLFSLTSSFNIFDDSKLNITKMDVSTIDNSDVHERDTDDSNSILIRARNYLAEYQGLPHEEYTFSSLIKVLGQAVGRCLLALFYTALNVIPVLEIFVHISRFIVDKLIDIKNTPDIQQIVLKTAIFLFQLLCVYFGVIFIFGCIVMPFLKMTFSIFTKIIPV</sequence>
<comment type="caution">
    <text evidence="1">The sequence shown here is derived from an EMBL/GenBank/DDBJ whole genome shotgun (WGS) entry which is preliminary data.</text>
</comment>
<dbReference type="Proteomes" id="UP001239111">
    <property type="component" value="Chromosome 2"/>
</dbReference>
<name>A0ACC2P015_9HYME</name>
<keyword evidence="2" id="KW-1185">Reference proteome</keyword>
<evidence type="ECO:0000313" key="2">
    <source>
        <dbReference type="Proteomes" id="UP001239111"/>
    </source>
</evidence>
<organism evidence="1 2">
    <name type="scientific">Eretmocerus hayati</name>
    <dbReference type="NCBI Taxonomy" id="131215"/>
    <lineage>
        <taxon>Eukaryota</taxon>
        <taxon>Metazoa</taxon>
        <taxon>Ecdysozoa</taxon>
        <taxon>Arthropoda</taxon>
        <taxon>Hexapoda</taxon>
        <taxon>Insecta</taxon>
        <taxon>Pterygota</taxon>
        <taxon>Neoptera</taxon>
        <taxon>Endopterygota</taxon>
        <taxon>Hymenoptera</taxon>
        <taxon>Apocrita</taxon>
        <taxon>Proctotrupomorpha</taxon>
        <taxon>Chalcidoidea</taxon>
        <taxon>Aphelinidae</taxon>
        <taxon>Aphelininae</taxon>
        <taxon>Eretmocerus</taxon>
    </lineage>
</organism>
<reference evidence="1" key="1">
    <citation type="submission" date="2023-04" db="EMBL/GenBank/DDBJ databases">
        <title>A chromosome-level genome assembly of the parasitoid wasp Eretmocerus hayati.</title>
        <authorList>
            <person name="Zhong Y."/>
            <person name="Liu S."/>
            <person name="Liu Y."/>
        </authorList>
    </citation>
    <scope>NUCLEOTIDE SEQUENCE</scope>
    <source>
        <strain evidence="1">ZJU_SS_LIU_2023</strain>
    </source>
</reference>
<evidence type="ECO:0000313" key="1">
    <source>
        <dbReference type="EMBL" id="KAJ8676453.1"/>
    </source>
</evidence>
<gene>
    <name evidence="1" type="ORF">QAD02_012240</name>
</gene>